<dbReference type="EMBL" id="JAUSWC010000002">
    <property type="protein sequence ID" value="MDQ0485590.1"/>
    <property type="molecule type" value="Genomic_DNA"/>
</dbReference>
<accession>A0ABU0KAA4</accession>
<dbReference type="RefSeq" id="WP_019525994.1">
    <property type="nucleotide sequence ID" value="NZ_JAUSWC010000002.1"/>
</dbReference>
<reference evidence="2 3" key="1">
    <citation type="submission" date="2023-07" db="EMBL/GenBank/DDBJ databases">
        <title>Genomic Encyclopedia of Type Strains, Phase IV (KMG-IV): sequencing the most valuable type-strain genomes for metagenomic binning, comparative biology and taxonomic classification.</title>
        <authorList>
            <person name="Goeker M."/>
        </authorList>
    </citation>
    <scope>NUCLEOTIDE SEQUENCE [LARGE SCALE GENOMIC DNA]</scope>
    <source>
        <strain evidence="2 3">DSM 40573</strain>
    </source>
</reference>
<protein>
    <submittedName>
        <fullName evidence="2">Uncharacterized protein</fullName>
    </submittedName>
</protein>
<dbReference type="Proteomes" id="UP001236795">
    <property type="component" value="Unassembled WGS sequence"/>
</dbReference>
<organism evidence="2 3">
    <name type="scientific">Streptomyces thermodiastaticus</name>
    <dbReference type="NCBI Taxonomy" id="44061"/>
    <lineage>
        <taxon>Bacteria</taxon>
        <taxon>Bacillati</taxon>
        <taxon>Actinomycetota</taxon>
        <taxon>Actinomycetes</taxon>
        <taxon>Kitasatosporales</taxon>
        <taxon>Streptomycetaceae</taxon>
        <taxon>Streptomyces</taxon>
    </lineage>
</organism>
<proteinExistence type="predicted"/>
<name>A0ABU0KAA4_9ACTN</name>
<feature type="region of interest" description="Disordered" evidence="1">
    <location>
        <begin position="1"/>
        <end position="44"/>
    </location>
</feature>
<keyword evidence="3" id="KW-1185">Reference proteome</keyword>
<evidence type="ECO:0000313" key="2">
    <source>
        <dbReference type="EMBL" id="MDQ0485590.1"/>
    </source>
</evidence>
<evidence type="ECO:0000313" key="3">
    <source>
        <dbReference type="Proteomes" id="UP001236795"/>
    </source>
</evidence>
<sequence>MTTSPRTGSAPMEEEPPVPAPPGAEEDLEEEGLSLDALPSAWTA</sequence>
<feature type="compositionally biased region" description="Acidic residues" evidence="1">
    <location>
        <begin position="24"/>
        <end position="33"/>
    </location>
</feature>
<gene>
    <name evidence="2" type="ORF">QO019_000421</name>
</gene>
<evidence type="ECO:0000256" key="1">
    <source>
        <dbReference type="SAM" id="MobiDB-lite"/>
    </source>
</evidence>
<comment type="caution">
    <text evidence="2">The sequence shown here is derived from an EMBL/GenBank/DDBJ whole genome shotgun (WGS) entry which is preliminary data.</text>
</comment>